<dbReference type="AlphaFoldDB" id="A0A0F8WU92"/>
<proteinExistence type="predicted"/>
<evidence type="ECO:0000313" key="1">
    <source>
        <dbReference type="EMBL" id="KKK60303.1"/>
    </source>
</evidence>
<gene>
    <name evidence="1" type="ORF">LCGC14_3025720</name>
</gene>
<accession>A0A0F8WU92</accession>
<dbReference type="EMBL" id="LAZR01063036">
    <property type="protein sequence ID" value="KKK60303.1"/>
    <property type="molecule type" value="Genomic_DNA"/>
</dbReference>
<reference evidence="1" key="1">
    <citation type="journal article" date="2015" name="Nature">
        <title>Complex archaea that bridge the gap between prokaryotes and eukaryotes.</title>
        <authorList>
            <person name="Spang A."/>
            <person name="Saw J.H."/>
            <person name="Jorgensen S.L."/>
            <person name="Zaremba-Niedzwiedzka K."/>
            <person name="Martijn J."/>
            <person name="Lind A.E."/>
            <person name="van Eijk R."/>
            <person name="Schleper C."/>
            <person name="Guy L."/>
            <person name="Ettema T.J."/>
        </authorList>
    </citation>
    <scope>NUCLEOTIDE SEQUENCE</scope>
</reference>
<name>A0A0F8WU92_9ZZZZ</name>
<sequence>METKDINHTPTRNIIIKVEKMSLRFHKMSLLFNELANSLKQEWKRGKSFKEIKETLKGIDFDKLSHEIKFSDFKK</sequence>
<organism evidence="1">
    <name type="scientific">marine sediment metagenome</name>
    <dbReference type="NCBI Taxonomy" id="412755"/>
    <lineage>
        <taxon>unclassified sequences</taxon>
        <taxon>metagenomes</taxon>
        <taxon>ecological metagenomes</taxon>
    </lineage>
</organism>
<comment type="caution">
    <text evidence="1">The sequence shown here is derived from an EMBL/GenBank/DDBJ whole genome shotgun (WGS) entry which is preliminary data.</text>
</comment>
<protein>
    <submittedName>
        <fullName evidence="1">Uncharacterized protein</fullName>
    </submittedName>
</protein>